<keyword evidence="2" id="KW-1185">Reference proteome</keyword>
<dbReference type="AlphaFoldDB" id="A0A852U1Q3"/>
<dbReference type="Proteomes" id="UP000589036">
    <property type="component" value="Unassembled WGS sequence"/>
</dbReference>
<evidence type="ECO:0000313" key="1">
    <source>
        <dbReference type="EMBL" id="NYE48094.1"/>
    </source>
</evidence>
<accession>A0A852U1Q3</accession>
<reference evidence="1 2" key="1">
    <citation type="submission" date="2020-07" db="EMBL/GenBank/DDBJ databases">
        <title>Sequencing the genomes of 1000 actinobacteria strains.</title>
        <authorList>
            <person name="Klenk H.-P."/>
        </authorList>
    </citation>
    <scope>NUCLEOTIDE SEQUENCE [LARGE SCALE GENOMIC DNA]</scope>
    <source>
        <strain evidence="1 2">CXB654</strain>
    </source>
</reference>
<protein>
    <submittedName>
        <fullName evidence="1">Uncharacterized protein</fullName>
    </submittedName>
</protein>
<evidence type="ECO:0000313" key="2">
    <source>
        <dbReference type="Proteomes" id="UP000589036"/>
    </source>
</evidence>
<dbReference type="EMBL" id="JACCCC010000001">
    <property type="protein sequence ID" value="NYE48094.1"/>
    <property type="molecule type" value="Genomic_DNA"/>
</dbReference>
<proteinExistence type="predicted"/>
<dbReference type="RefSeq" id="WP_179643941.1">
    <property type="nucleotide sequence ID" value="NZ_BAAAYY010000016.1"/>
</dbReference>
<name>A0A852U1Q3_9ACTN</name>
<comment type="caution">
    <text evidence="1">The sequence shown here is derived from an EMBL/GenBank/DDBJ whole genome shotgun (WGS) entry which is preliminary data.</text>
</comment>
<organism evidence="1 2">
    <name type="scientific">Spinactinospora alkalitolerans</name>
    <dbReference type="NCBI Taxonomy" id="687207"/>
    <lineage>
        <taxon>Bacteria</taxon>
        <taxon>Bacillati</taxon>
        <taxon>Actinomycetota</taxon>
        <taxon>Actinomycetes</taxon>
        <taxon>Streptosporangiales</taxon>
        <taxon>Nocardiopsidaceae</taxon>
        <taxon>Spinactinospora</taxon>
    </lineage>
</organism>
<sequence>MRAGSAVASFDSATGMLRALARFRRGRDVRVLGAVPGAEALALPVLGAANRTPRRVRELLYSAGGWSEASAARRLGDVRSEALARWVTGHYAPERAPVAFIGSSDGALVHLAAATGGPWLPQTLLLPVRRRGGHPDNAWADLRLLSGAAERLLDANPDLVLHHMHDPNQDRLMIAGMSYFRVKWRRLPAAYRDFLCATLPPGATLVVGECELRHPVLRVADRYIFQHGAVGGATSEEYQRGGPRVHDLLRRYGSPVRSFRAPEPDGEAPEAEWGFEPELLDDLAELARERRWRLVRMRYAEPGALSAPVADLHRHRYRARGIPDTRLLAESFLLMDPFWALRTGSVPYWCVFNTESSRAALNGYLDAAGPFEEIRLMLFAHGTESIGLAPIGAWQEVLDRATKVGSLLGADPRRFPLDLAVLGRAQRDLRRVRRTWPLPRPAPWREAEEFLDTREELALES</sequence>
<gene>
    <name evidence="1" type="ORF">HDA32_003214</name>
</gene>